<dbReference type="Pfam" id="PF14449">
    <property type="entry name" value="PT-TG"/>
    <property type="match status" value="1"/>
</dbReference>
<evidence type="ECO:0000256" key="1">
    <source>
        <dbReference type="ARBA" id="ARBA00004613"/>
    </source>
</evidence>
<dbReference type="EMBL" id="CP118718">
    <property type="protein sequence ID" value="WEA47014.1"/>
    <property type="molecule type" value="Genomic_DNA"/>
</dbReference>
<proteinExistence type="predicted"/>
<accession>A0ABD7X3G3</accession>
<comment type="subcellular location">
    <subcellularLocation>
        <location evidence="1">Secreted</location>
    </subcellularLocation>
</comment>
<dbReference type="GO" id="GO:0005576">
    <property type="term" value="C:extracellular region"/>
    <property type="evidence" value="ECO:0007669"/>
    <property type="project" value="UniProtKB-SubCell"/>
</dbReference>
<keyword evidence="2" id="KW-0964">Secreted</keyword>
<reference evidence="4 5" key="1">
    <citation type="submission" date="2023-02" db="EMBL/GenBank/DDBJ databases">
        <title>Complete genome sequence of Priestia aryabhattai G5MAi6, a methanol-tolerant strain isolated from tap water in Hong Kong.</title>
        <authorList>
            <person name="Leung K.M."/>
            <person name="Lai G.K.K."/>
            <person name="Griffin S.D.J."/>
        </authorList>
    </citation>
    <scope>NUCLEOTIDE SEQUENCE [LARGE SCALE GENOMIC DNA]</scope>
    <source>
        <strain evidence="4 5">G5MAi6</strain>
    </source>
</reference>
<evidence type="ECO:0000313" key="5">
    <source>
        <dbReference type="Proteomes" id="UP001220217"/>
    </source>
</evidence>
<name>A0ABD7X3G3_PRIAR</name>
<dbReference type="InterPro" id="IPR027797">
    <property type="entry name" value="PT-TG_dom"/>
</dbReference>
<gene>
    <name evidence="4" type="ORF">PWO00_14580</name>
</gene>
<evidence type="ECO:0000313" key="4">
    <source>
        <dbReference type="EMBL" id="WEA47014.1"/>
    </source>
</evidence>
<feature type="domain" description="Pre-toxin TG" evidence="3">
    <location>
        <begin position="20"/>
        <end position="77"/>
    </location>
</feature>
<protein>
    <submittedName>
        <fullName evidence="4">Pre-toxin TG domain-containing protein</fullName>
    </submittedName>
</protein>
<evidence type="ECO:0000259" key="3">
    <source>
        <dbReference type="Pfam" id="PF14449"/>
    </source>
</evidence>
<sequence>MARSVYEEEAKKQQQDGLAAVSFVADMVPVVSNVKGEWEASVGYDPITGNELSSFDRSVSGAGIVFGGFARVPGKVVKYGSEGAEYVLRVNKAEKTVTKHKVKDVSKGESKAVAKVENPGGKADVAKGTVKYTGGRTQKELDDLAGDPSHGGRIEGQGIKEREIGLELESRGDLGRIIRDQKADKGAEFIDTVTEKKWDVKSFESYPNGHTSPKKGAFTVDNAMKKIKKEFERGHNVILDDRNLTPEHTKQLKEAIQKEGISDKIIWYP</sequence>
<organism evidence="4 5">
    <name type="scientific">Priestia aryabhattai</name>
    <name type="common">Bacillus aryabhattai</name>
    <dbReference type="NCBI Taxonomy" id="412384"/>
    <lineage>
        <taxon>Bacteria</taxon>
        <taxon>Bacillati</taxon>
        <taxon>Bacillota</taxon>
        <taxon>Bacilli</taxon>
        <taxon>Bacillales</taxon>
        <taxon>Bacillaceae</taxon>
        <taxon>Priestia</taxon>
    </lineage>
</organism>
<dbReference type="Proteomes" id="UP001220217">
    <property type="component" value="Chromosome"/>
</dbReference>
<dbReference type="AlphaFoldDB" id="A0ABD7X3G3"/>
<evidence type="ECO:0000256" key="2">
    <source>
        <dbReference type="ARBA" id="ARBA00022525"/>
    </source>
</evidence>